<dbReference type="AlphaFoldDB" id="A0A6J4PVC3"/>
<name>A0A6J4PVC3_9ACTN</name>
<evidence type="ECO:0000313" key="1">
    <source>
        <dbReference type="EMBL" id="CAA9424509.1"/>
    </source>
</evidence>
<gene>
    <name evidence="1" type="ORF">AVDCRST_MAG82-1675</name>
</gene>
<dbReference type="InterPro" id="IPR022453">
    <property type="entry name" value="Znf_MqsA-type"/>
</dbReference>
<dbReference type="EMBL" id="CADCVA010000240">
    <property type="protein sequence ID" value="CAA9424509.1"/>
    <property type="molecule type" value="Genomic_DNA"/>
</dbReference>
<accession>A0A6J4PVC3</accession>
<dbReference type="NCBIfam" id="TIGR03831">
    <property type="entry name" value="YgiT_finger"/>
    <property type="match status" value="1"/>
</dbReference>
<sequence>MRCVVCKQGEAREGTATVTLERDDMILVVRNVPAEVCEVCGEEYIAEETTARLLSAAEEAARAGVQVDVREYVAA</sequence>
<evidence type="ECO:0008006" key="2">
    <source>
        <dbReference type="Google" id="ProtNLM"/>
    </source>
</evidence>
<proteinExistence type="predicted"/>
<dbReference type="Gene3D" id="3.10.20.860">
    <property type="match status" value="1"/>
</dbReference>
<reference evidence="1" key="1">
    <citation type="submission" date="2020-02" db="EMBL/GenBank/DDBJ databases">
        <authorList>
            <person name="Meier V. D."/>
        </authorList>
    </citation>
    <scope>NUCLEOTIDE SEQUENCE</scope>
    <source>
        <strain evidence="1">AVDCRST_MAG82</strain>
    </source>
</reference>
<protein>
    <recommendedName>
        <fullName evidence="2">Type II toxin-antitoxin system MqsA family antitoxin</fullName>
    </recommendedName>
</protein>
<dbReference type="CDD" id="cd12870">
    <property type="entry name" value="MqsA"/>
    <property type="match status" value="1"/>
</dbReference>
<organism evidence="1">
    <name type="scientific">uncultured Rubrobacteraceae bacterium</name>
    <dbReference type="NCBI Taxonomy" id="349277"/>
    <lineage>
        <taxon>Bacteria</taxon>
        <taxon>Bacillati</taxon>
        <taxon>Actinomycetota</taxon>
        <taxon>Rubrobacteria</taxon>
        <taxon>Rubrobacterales</taxon>
        <taxon>Rubrobacteraceae</taxon>
        <taxon>environmental samples</taxon>
    </lineage>
</organism>